<keyword evidence="3" id="KW-0472">Membrane</keyword>
<proteinExistence type="predicted"/>
<feature type="compositionally biased region" description="Basic and acidic residues" evidence="2">
    <location>
        <begin position="597"/>
        <end position="609"/>
    </location>
</feature>
<organism evidence="4 5">
    <name type="scientific">Actinomortierella ambigua</name>
    <dbReference type="NCBI Taxonomy" id="1343610"/>
    <lineage>
        <taxon>Eukaryota</taxon>
        <taxon>Fungi</taxon>
        <taxon>Fungi incertae sedis</taxon>
        <taxon>Mucoromycota</taxon>
        <taxon>Mortierellomycotina</taxon>
        <taxon>Mortierellomycetes</taxon>
        <taxon>Mortierellales</taxon>
        <taxon>Mortierellaceae</taxon>
        <taxon>Actinomortierella</taxon>
    </lineage>
</organism>
<feature type="transmembrane region" description="Helical" evidence="3">
    <location>
        <begin position="478"/>
        <end position="499"/>
    </location>
</feature>
<keyword evidence="5" id="KW-1185">Reference proteome</keyword>
<feature type="compositionally biased region" description="Gly residues" evidence="2">
    <location>
        <begin position="156"/>
        <end position="166"/>
    </location>
</feature>
<evidence type="ECO:0000256" key="1">
    <source>
        <dbReference type="SAM" id="Coils"/>
    </source>
</evidence>
<feature type="compositionally biased region" description="Polar residues" evidence="2">
    <location>
        <begin position="58"/>
        <end position="81"/>
    </location>
</feature>
<gene>
    <name evidence="4" type="ORF">DFQ27_004280</name>
</gene>
<dbReference type="PANTHER" id="PTHR42032">
    <property type="entry name" value="YALI0E30679P"/>
    <property type="match status" value="1"/>
</dbReference>
<feature type="compositionally biased region" description="Polar residues" evidence="2">
    <location>
        <begin position="23"/>
        <end position="34"/>
    </location>
</feature>
<feature type="compositionally biased region" description="Low complexity" evidence="2">
    <location>
        <begin position="174"/>
        <end position="193"/>
    </location>
</feature>
<feature type="region of interest" description="Disordered" evidence="2">
    <location>
        <begin position="589"/>
        <end position="609"/>
    </location>
</feature>
<dbReference type="AlphaFoldDB" id="A0A9P6QMN6"/>
<feature type="region of interest" description="Disordered" evidence="2">
    <location>
        <begin position="1"/>
        <end position="222"/>
    </location>
</feature>
<reference evidence="4" key="1">
    <citation type="journal article" date="2020" name="Fungal Divers.">
        <title>Resolving the Mortierellaceae phylogeny through synthesis of multi-gene phylogenetics and phylogenomics.</title>
        <authorList>
            <person name="Vandepol N."/>
            <person name="Liber J."/>
            <person name="Desiro A."/>
            <person name="Na H."/>
            <person name="Kennedy M."/>
            <person name="Barry K."/>
            <person name="Grigoriev I.V."/>
            <person name="Miller A.N."/>
            <person name="O'Donnell K."/>
            <person name="Stajich J.E."/>
            <person name="Bonito G."/>
        </authorList>
    </citation>
    <scope>NUCLEOTIDE SEQUENCE</scope>
    <source>
        <strain evidence="4">BC1065</strain>
    </source>
</reference>
<feature type="compositionally biased region" description="Basic and acidic residues" evidence="2">
    <location>
        <begin position="1"/>
        <end position="11"/>
    </location>
</feature>
<dbReference type="Proteomes" id="UP000807716">
    <property type="component" value="Unassembled WGS sequence"/>
</dbReference>
<protein>
    <submittedName>
        <fullName evidence="4">Uncharacterized protein</fullName>
    </submittedName>
</protein>
<accession>A0A9P6QMN6</accession>
<dbReference type="PANTHER" id="PTHR42032:SF1">
    <property type="entry name" value="YALI0E30679P"/>
    <property type="match status" value="1"/>
</dbReference>
<feature type="transmembrane region" description="Helical" evidence="3">
    <location>
        <begin position="345"/>
        <end position="363"/>
    </location>
</feature>
<keyword evidence="3" id="KW-1133">Transmembrane helix</keyword>
<evidence type="ECO:0000313" key="4">
    <source>
        <dbReference type="EMBL" id="KAG0270568.1"/>
    </source>
</evidence>
<sequence>MTYSQQHEKQQPLHYHHHHRSDTTSAEQPQVRQETTTTTISSTTTTTSSSVPFTSDSEPSMYNSTSGRHTQRLQGAATSPMESVGGIGSGHLRSSQQQQQQQQQRQPLERERYPGDSTESLDSTGGHARQGKQAQGGSNGHGPTNNNSNSHNSNGLGAGAGAGAGSGAPRPKTRTTSSASSQSSGSSSGAPGSRRQHQHQQHQHQQHQYGNERQRAAAEAHDHSGGVHSWPILFAIIPPLGALIFDNSAIWSDILTLSLIAFFLYNIIKVPWELYYAARTRRVLLSSVSSNVGTQDPVLEMRRQVAARSLRRQEFFSLILVLSSPFLGGYTLRYLKTFFSSYENYLSALNIELFIIASAIRPLTHLVSLLKARALHLQDQVHYPSTDVEVLKRRVATMETELNQLRRLVATKREVLMEVQDNFEPTLLQLTKQIKRHDKREVLLRSYTEERFAQVEEKLREYETLLTYRLTEEQQHRASLLFLPLNLMVAMLGYFTYFLPARLTGAGHAAVTQKQPPAMLASAPAPQAIGDGRAIAAGPGAATAVASLDANGGGVGGGIGGGGGVINHGHNATTTTTSTTTTAHHLHAGHGHLSHRSPFEPLRETTRVY</sequence>
<comment type="caution">
    <text evidence="4">The sequence shown here is derived from an EMBL/GenBank/DDBJ whole genome shotgun (WGS) entry which is preliminary data.</text>
</comment>
<feature type="compositionally biased region" description="Low complexity" evidence="2">
    <location>
        <begin position="93"/>
        <end position="106"/>
    </location>
</feature>
<feature type="compositionally biased region" description="Low complexity" evidence="2">
    <location>
        <begin position="35"/>
        <end position="57"/>
    </location>
</feature>
<evidence type="ECO:0000256" key="3">
    <source>
        <dbReference type="SAM" id="Phobius"/>
    </source>
</evidence>
<keyword evidence="3" id="KW-0812">Transmembrane</keyword>
<feature type="compositionally biased region" description="Basic residues" evidence="2">
    <location>
        <begin position="194"/>
        <end position="205"/>
    </location>
</feature>
<feature type="coiled-coil region" evidence="1">
    <location>
        <begin position="388"/>
        <end position="422"/>
    </location>
</feature>
<feature type="compositionally biased region" description="Basic and acidic residues" evidence="2">
    <location>
        <begin position="210"/>
        <end position="222"/>
    </location>
</feature>
<dbReference type="OrthoDB" id="10263751at2759"/>
<evidence type="ECO:0000256" key="2">
    <source>
        <dbReference type="SAM" id="MobiDB-lite"/>
    </source>
</evidence>
<dbReference type="EMBL" id="JAAAJB010000003">
    <property type="protein sequence ID" value="KAG0270568.1"/>
    <property type="molecule type" value="Genomic_DNA"/>
</dbReference>
<name>A0A9P6QMN6_9FUNG</name>
<feature type="transmembrane region" description="Helical" evidence="3">
    <location>
        <begin position="315"/>
        <end position="333"/>
    </location>
</feature>
<keyword evidence="1" id="KW-0175">Coiled coil</keyword>
<feature type="compositionally biased region" description="Low complexity" evidence="2">
    <location>
        <begin position="141"/>
        <end position="155"/>
    </location>
</feature>
<feature type="transmembrane region" description="Helical" evidence="3">
    <location>
        <begin position="249"/>
        <end position="268"/>
    </location>
</feature>
<evidence type="ECO:0000313" key="5">
    <source>
        <dbReference type="Proteomes" id="UP000807716"/>
    </source>
</evidence>